<dbReference type="Proteomes" id="UP000323597">
    <property type="component" value="Chromosome D09"/>
</dbReference>
<dbReference type="EMBL" id="CM017657">
    <property type="protein sequence ID" value="TYI65760.1"/>
    <property type="molecule type" value="Genomic_DNA"/>
</dbReference>
<organism evidence="2 3">
    <name type="scientific">Gossypium mustelinum</name>
    <name type="common">Cotton</name>
    <name type="synonym">Gossypium caicoense</name>
    <dbReference type="NCBI Taxonomy" id="34275"/>
    <lineage>
        <taxon>Eukaryota</taxon>
        <taxon>Viridiplantae</taxon>
        <taxon>Streptophyta</taxon>
        <taxon>Embryophyta</taxon>
        <taxon>Tracheophyta</taxon>
        <taxon>Spermatophyta</taxon>
        <taxon>Magnoliopsida</taxon>
        <taxon>eudicotyledons</taxon>
        <taxon>Gunneridae</taxon>
        <taxon>Pentapetalae</taxon>
        <taxon>rosids</taxon>
        <taxon>malvids</taxon>
        <taxon>Malvales</taxon>
        <taxon>Malvaceae</taxon>
        <taxon>Malvoideae</taxon>
        <taxon>Gossypium</taxon>
    </lineage>
</organism>
<reference evidence="2 3" key="1">
    <citation type="submission" date="2019-07" db="EMBL/GenBank/DDBJ databases">
        <title>WGS assembly of Gossypium mustelinum.</title>
        <authorList>
            <person name="Chen Z.J."/>
            <person name="Sreedasyam A."/>
            <person name="Ando A."/>
            <person name="Song Q."/>
            <person name="De L."/>
            <person name="Hulse-Kemp A."/>
            <person name="Ding M."/>
            <person name="Ye W."/>
            <person name="Kirkbride R."/>
            <person name="Jenkins J."/>
            <person name="Plott C."/>
            <person name="Lovell J."/>
            <person name="Lin Y.-M."/>
            <person name="Vaughn R."/>
            <person name="Liu B."/>
            <person name="Li W."/>
            <person name="Simpson S."/>
            <person name="Scheffler B."/>
            <person name="Saski C."/>
            <person name="Grover C."/>
            <person name="Hu G."/>
            <person name="Conover J."/>
            <person name="Carlson J."/>
            <person name="Shu S."/>
            <person name="Boston L."/>
            <person name="Williams M."/>
            <person name="Peterson D."/>
            <person name="Mcgee K."/>
            <person name="Jones D."/>
            <person name="Wendel J."/>
            <person name="Stelly D."/>
            <person name="Grimwood J."/>
            <person name="Schmutz J."/>
        </authorList>
    </citation>
    <scope>NUCLEOTIDE SEQUENCE [LARGE SCALE GENOMIC DNA]</scope>
    <source>
        <strain evidence="2">1408120.09</strain>
    </source>
</reference>
<dbReference type="AlphaFoldDB" id="A0A5D2TKT1"/>
<keyword evidence="3" id="KW-1185">Reference proteome</keyword>
<feature type="region of interest" description="Disordered" evidence="1">
    <location>
        <begin position="1"/>
        <end position="37"/>
    </location>
</feature>
<accession>A0A5D2TKT1</accession>
<proteinExistence type="predicted"/>
<evidence type="ECO:0000313" key="2">
    <source>
        <dbReference type="EMBL" id="TYI65760.1"/>
    </source>
</evidence>
<name>A0A5D2TKT1_GOSMU</name>
<evidence type="ECO:0000256" key="1">
    <source>
        <dbReference type="SAM" id="MobiDB-lite"/>
    </source>
</evidence>
<evidence type="ECO:0000313" key="3">
    <source>
        <dbReference type="Proteomes" id="UP000323597"/>
    </source>
</evidence>
<gene>
    <name evidence="2" type="ORF">E1A91_D09G179300v1</name>
</gene>
<sequence length="37" mass="4042">MEMETFGQRRPKISSFSSDQSLVDLLPSTAPASSRAI</sequence>
<protein>
    <submittedName>
        <fullName evidence="2">Uncharacterized protein</fullName>
    </submittedName>
</protein>